<dbReference type="Pfam" id="PF06259">
    <property type="entry name" value="Abhydrolase_8"/>
    <property type="match status" value="1"/>
</dbReference>
<keyword evidence="3" id="KW-0378">Hydrolase</keyword>
<dbReference type="RefSeq" id="WP_132124312.1">
    <property type="nucleotide sequence ID" value="NZ_SLWS01000012.1"/>
</dbReference>
<keyword evidence="4" id="KW-1185">Reference proteome</keyword>
<accession>A0A4R2J4Z4</accession>
<dbReference type="AlphaFoldDB" id="A0A4R2J4Z4"/>
<dbReference type="GO" id="GO:0016787">
    <property type="term" value="F:hydrolase activity"/>
    <property type="evidence" value="ECO:0007669"/>
    <property type="project" value="UniProtKB-KW"/>
</dbReference>
<dbReference type="InterPro" id="IPR010427">
    <property type="entry name" value="DUF1023"/>
</dbReference>
<feature type="domain" description="DUF1023" evidence="2">
    <location>
        <begin position="299"/>
        <end position="466"/>
    </location>
</feature>
<evidence type="ECO:0000259" key="2">
    <source>
        <dbReference type="Pfam" id="PF06259"/>
    </source>
</evidence>
<sequence length="530" mass="55374">MLTVPELRDAEPGVFTRAAAKWQTLAQQVASRGDDLAKHVSVLDQWAGPAGEAAKQDLGDQRKRLADAAQRLGQFPPVLSRVGGSLTNIQNQLRTAMGTARDNSLVIEPDGAVFTADKAPPSATPRPMPGPSPQLDMPDPKQLAASLTTTIQSLLRQATAADEEAAAALRGLTAEASGLAPAADDSTLLAGATAVPTNASPADVKKWWDSLTPQQQESLLFMHGDTIGSLDGIPAQVRDRANRALLAEEKANLVEQRDRHPSDALNGKIHGLEAIEHRLTVTPSAEHPQPFLLKVSTDGTGRAIVAMGNPDTAANVATYVPGTGAALAKINGDLDRSDRMAMSALKAGSPSTSVITWLGYEAPHNIVPDAAEDKWADNGKGALNRFQDGLRATHSGSPSHNTVIGHSYGTTLVGHAARDGSLNANEVVFVASPGVGVTHAKDLHLTGVTDVSQHVHSTVARHDPIQLAAGIHGPSPTGLSFGGTTFKSDPGAAGPWYELGWNAAVHSQYWDPGNAALVNMGNVIAGKPTF</sequence>
<reference evidence="3 4" key="1">
    <citation type="submission" date="2019-03" db="EMBL/GenBank/DDBJ databases">
        <title>Genomic Encyclopedia of Type Strains, Phase IV (KMG-IV): sequencing the most valuable type-strain genomes for metagenomic binning, comparative biology and taxonomic classification.</title>
        <authorList>
            <person name="Goeker M."/>
        </authorList>
    </citation>
    <scope>NUCLEOTIDE SEQUENCE [LARGE SCALE GENOMIC DNA]</scope>
    <source>
        <strain evidence="3 4">DSM 45934</strain>
    </source>
</reference>
<proteinExistence type="predicted"/>
<feature type="compositionally biased region" description="Pro residues" evidence="1">
    <location>
        <begin position="122"/>
        <end position="132"/>
    </location>
</feature>
<comment type="caution">
    <text evidence="3">The sequence shown here is derived from an EMBL/GenBank/DDBJ whole genome shotgun (WGS) entry which is preliminary data.</text>
</comment>
<evidence type="ECO:0000256" key="1">
    <source>
        <dbReference type="SAM" id="MobiDB-lite"/>
    </source>
</evidence>
<organism evidence="3 4">
    <name type="scientific">Actinocrispum wychmicini</name>
    <dbReference type="NCBI Taxonomy" id="1213861"/>
    <lineage>
        <taxon>Bacteria</taxon>
        <taxon>Bacillati</taxon>
        <taxon>Actinomycetota</taxon>
        <taxon>Actinomycetes</taxon>
        <taxon>Pseudonocardiales</taxon>
        <taxon>Pseudonocardiaceae</taxon>
        <taxon>Actinocrispum</taxon>
    </lineage>
</organism>
<dbReference type="EMBL" id="SLWS01000012">
    <property type="protein sequence ID" value="TCO52372.1"/>
    <property type="molecule type" value="Genomic_DNA"/>
</dbReference>
<name>A0A4R2J4Z4_9PSEU</name>
<dbReference type="OrthoDB" id="5969911at2"/>
<dbReference type="SUPFAM" id="SSF53474">
    <property type="entry name" value="alpha/beta-Hydrolases"/>
    <property type="match status" value="1"/>
</dbReference>
<dbReference type="Proteomes" id="UP000295680">
    <property type="component" value="Unassembled WGS sequence"/>
</dbReference>
<evidence type="ECO:0000313" key="4">
    <source>
        <dbReference type="Proteomes" id="UP000295680"/>
    </source>
</evidence>
<dbReference type="InterPro" id="IPR029058">
    <property type="entry name" value="AB_hydrolase_fold"/>
</dbReference>
<feature type="region of interest" description="Disordered" evidence="1">
    <location>
        <begin position="116"/>
        <end position="137"/>
    </location>
</feature>
<protein>
    <submittedName>
        <fullName evidence="3">Alpha/beta hydrolase family protein</fullName>
    </submittedName>
</protein>
<gene>
    <name evidence="3" type="ORF">EV192_112104</name>
</gene>
<evidence type="ECO:0000313" key="3">
    <source>
        <dbReference type="EMBL" id="TCO52372.1"/>
    </source>
</evidence>